<evidence type="ECO:0000313" key="3">
    <source>
        <dbReference type="Proteomes" id="UP000238007"/>
    </source>
</evidence>
<organism evidence="2 3">
    <name type="scientific">Yoonia maritima</name>
    <dbReference type="NCBI Taxonomy" id="1435347"/>
    <lineage>
        <taxon>Bacteria</taxon>
        <taxon>Pseudomonadati</taxon>
        <taxon>Pseudomonadota</taxon>
        <taxon>Alphaproteobacteria</taxon>
        <taxon>Rhodobacterales</taxon>
        <taxon>Paracoccaceae</taxon>
        <taxon>Yoonia</taxon>
    </lineage>
</organism>
<dbReference type="AlphaFoldDB" id="A0A2T0VTF4"/>
<feature type="transmembrane region" description="Helical" evidence="1">
    <location>
        <begin position="185"/>
        <end position="206"/>
    </location>
</feature>
<dbReference type="Proteomes" id="UP000238007">
    <property type="component" value="Unassembled WGS sequence"/>
</dbReference>
<feature type="transmembrane region" description="Helical" evidence="1">
    <location>
        <begin position="141"/>
        <end position="164"/>
    </location>
</feature>
<dbReference type="Gene3D" id="3.30.70.1440">
    <property type="entry name" value="Multidrug efflux transporter AcrB pore domain"/>
    <property type="match status" value="1"/>
</dbReference>
<evidence type="ECO:0000256" key="1">
    <source>
        <dbReference type="SAM" id="Phobius"/>
    </source>
</evidence>
<dbReference type="PRINTS" id="PR00702">
    <property type="entry name" value="ACRIFLAVINRP"/>
</dbReference>
<dbReference type="SUPFAM" id="SSF82866">
    <property type="entry name" value="Multidrug efflux transporter AcrB transmembrane domain"/>
    <property type="match status" value="1"/>
</dbReference>
<name>A0A2T0VTF4_9RHOB</name>
<reference evidence="2 3" key="1">
    <citation type="submission" date="2018-03" db="EMBL/GenBank/DDBJ databases">
        <title>Genomic Encyclopedia of Archaeal and Bacterial Type Strains, Phase II (KMG-II): from individual species to whole genera.</title>
        <authorList>
            <person name="Goeker M."/>
        </authorList>
    </citation>
    <scope>NUCLEOTIDE SEQUENCE [LARGE SCALE GENOMIC DNA]</scope>
    <source>
        <strain evidence="2 3">DSM 101533</strain>
    </source>
</reference>
<feature type="transmembrane region" description="Helical" evidence="1">
    <location>
        <begin position="218"/>
        <end position="241"/>
    </location>
</feature>
<protein>
    <submittedName>
        <fullName evidence="2">AcrB/AcrD/AcrF family protein</fullName>
    </submittedName>
</protein>
<dbReference type="Gene3D" id="1.20.1640.10">
    <property type="entry name" value="Multidrug efflux transporter AcrB transmembrane domain"/>
    <property type="match status" value="1"/>
</dbReference>
<proteinExistence type="predicted"/>
<gene>
    <name evidence="2" type="ORF">CLV80_11817</name>
</gene>
<dbReference type="PANTHER" id="PTHR32063">
    <property type="match status" value="1"/>
</dbReference>
<keyword evidence="1" id="KW-0472">Membrane</keyword>
<dbReference type="Gene3D" id="3.30.2090.10">
    <property type="entry name" value="Multidrug efflux transporter AcrB TolC docking domain, DN and DC subdomains"/>
    <property type="match status" value="1"/>
</dbReference>
<dbReference type="GO" id="GO:0005886">
    <property type="term" value="C:plasma membrane"/>
    <property type="evidence" value="ECO:0007669"/>
    <property type="project" value="TreeGrafter"/>
</dbReference>
<dbReference type="EMBL" id="PVTP01000018">
    <property type="protein sequence ID" value="PRY74380.1"/>
    <property type="molecule type" value="Genomic_DNA"/>
</dbReference>
<dbReference type="InterPro" id="IPR001036">
    <property type="entry name" value="Acrflvin-R"/>
</dbReference>
<keyword evidence="1" id="KW-1133">Transmembrane helix</keyword>
<dbReference type="InterPro" id="IPR027463">
    <property type="entry name" value="AcrB_DN_DC_subdom"/>
</dbReference>
<dbReference type="GO" id="GO:0042910">
    <property type="term" value="F:xenobiotic transmembrane transporter activity"/>
    <property type="evidence" value="ECO:0007669"/>
    <property type="project" value="TreeGrafter"/>
</dbReference>
<evidence type="ECO:0000313" key="2">
    <source>
        <dbReference type="EMBL" id="PRY74380.1"/>
    </source>
</evidence>
<comment type="caution">
    <text evidence="2">The sequence shown here is derived from an EMBL/GenBank/DDBJ whole genome shotgun (WGS) entry which is preliminary data.</text>
</comment>
<dbReference type="Pfam" id="PF00873">
    <property type="entry name" value="ACR_tran"/>
    <property type="match status" value="1"/>
</dbReference>
<keyword evidence="3" id="KW-1185">Reference proteome</keyword>
<accession>A0A2T0VTF4</accession>
<dbReference type="PANTHER" id="PTHR32063:SF29">
    <property type="entry name" value="HAE1 FAMILY EFFLUX PUMP PERMEASE COMPONENT"/>
    <property type="match status" value="1"/>
</dbReference>
<feature type="transmembrane region" description="Helical" evidence="1">
    <location>
        <begin position="115"/>
        <end position="135"/>
    </location>
</feature>
<sequence>MSDIQLRLPSGEFVPLSSTATLTPVVSQSSIERQGGTLAVSVQANLPDGVDLGTAMARVDELAAQTLPDGMGIVYTGEAASLGDSQSGMYMVFGVAAIVVFLVLAAQFESIASAVVIMLTVPFGLAAALLAISITGGSLNYYSQIGLVLLIGVMAKNGILIVEFANQLREAGQDIDSAIRDALRLRIRPVMMTMVSTVFGGLPLVLSSGAGAEARVAVGWVIVGGLGFATVFTLFLTPVFYRWITVWGAEPGTSARRLHKERALLTAAE</sequence>
<keyword evidence="1" id="KW-0812">Transmembrane</keyword>
<dbReference type="RefSeq" id="WP_243394617.1">
    <property type="nucleotide sequence ID" value="NZ_PVTP01000018.1"/>
</dbReference>
<feature type="transmembrane region" description="Helical" evidence="1">
    <location>
        <begin position="88"/>
        <end position="108"/>
    </location>
</feature>